<name>A0A916XCQ4_9SPHI</name>
<dbReference type="GO" id="GO:0006417">
    <property type="term" value="P:regulation of translation"/>
    <property type="evidence" value="ECO:0007669"/>
    <property type="project" value="TreeGrafter"/>
</dbReference>
<keyword evidence="1" id="KW-1133">Transmembrane helix</keyword>
<feature type="domain" description="Anti-sigma K factor RskA C-terminal" evidence="2">
    <location>
        <begin position="102"/>
        <end position="264"/>
    </location>
</feature>
<keyword evidence="1" id="KW-0812">Transmembrane</keyword>
<evidence type="ECO:0000313" key="3">
    <source>
        <dbReference type="EMBL" id="GGC60954.1"/>
    </source>
</evidence>
<dbReference type="InterPro" id="IPR018764">
    <property type="entry name" value="RskA_C"/>
</dbReference>
<protein>
    <recommendedName>
        <fullName evidence="2">Anti-sigma K factor RskA C-terminal domain-containing protein</fullName>
    </recommendedName>
</protein>
<dbReference type="Proteomes" id="UP000651668">
    <property type="component" value="Unassembled WGS sequence"/>
</dbReference>
<accession>A0A916XCQ4</accession>
<dbReference type="PANTHER" id="PTHR37461:SF1">
    <property type="entry name" value="ANTI-SIGMA-K FACTOR RSKA"/>
    <property type="match status" value="1"/>
</dbReference>
<evidence type="ECO:0000313" key="4">
    <source>
        <dbReference type="Proteomes" id="UP000651668"/>
    </source>
</evidence>
<dbReference type="EMBL" id="BMIL01000004">
    <property type="protein sequence ID" value="GGC60954.1"/>
    <property type="molecule type" value="Genomic_DNA"/>
</dbReference>
<evidence type="ECO:0000256" key="1">
    <source>
        <dbReference type="SAM" id="Phobius"/>
    </source>
</evidence>
<gene>
    <name evidence="3" type="ORF">GCM10011387_13230</name>
</gene>
<feature type="transmembrane region" description="Helical" evidence="1">
    <location>
        <begin position="99"/>
        <end position="118"/>
    </location>
</feature>
<organism evidence="3 4">
    <name type="scientific">Pedobacter quisquiliarum</name>
    <dbReference type="NCBI Taxonomy" id="1834438"/>
    <lineage>
        <taxon>Bacteria</taxon>
        <taxon>Pseudomonadati</taxon>
        <taxon>Bacteroidota</taxon>
        <taxon>Sphingobacteriia</taxon>
        <taxon>Sphingobacteriales</taxon>
        <taxon>Sphingobacteriaceae</taxon>
        <taxon>Pedobacter</taxon>
    </lineage>
</organism>
<keyword evidence="1" id="KW-0472">Membrane</keyword>
<dbReference type="PANTHER" id="PTHR37461">
    <property type="entry name" value="ANTI-SIGMA-K FACTOR RSKA"/>
    <property type="match status" value="1"/>
</dbReference>
<evidence type="ECO:0000259" key="2">
    <source>
        <dbReference type="Pfam" id="PF10099"/>
    </source>
</evidence>
<dbReference type="InterPro" id="IPR051474">
    <property type="entry name" value="Anti-sigma-K/W_factor"/>
</dbReference>
<dbReference type="RefSeq" id="WP_188626085.1">
    <property type="nucleotide sequence ID" value="NZ_BMIL01000004.1"/>
</dbReference>
<dbReference type="AlphaFoldDB" id="A0A916XCQ4"/>
<keyword evidence="4" id="KW-1185">Reference proteome</keyword>
<dbReference type="Pfam" id="PF10099">
    <property type="entry name" value="RskA_C"/>
    <property type="match status" value="1"/>
</dbReference>
<comment type="caution">
    <text evidence="3">The sequence shown here is derived from an EMBL/GenBank/DDBJ whole genome shotgun (WGS) entry which is preliminary data.</text>
</comment>
<reference evidence="3" key="1">
    <citation type="journal article" date="2014" name="Int. J. Syst. Evol. Microbiol.">
        <title>Complete genome sequence of Corynebacterium casei LMG S-19264T (=DSM 44701T), isolated from a smear-ripened cheese.</title>
        <authorList>
            <consortium name="US DOE Joint Genome Institute (JGI-PGF)"/>
            <person name="Walter F."/>
            <person name="Albersmeier A."/>
            <person name="Kalinowski J."/>
            <person name="Ruckert C."/>
        </authorList>
    </citation>
    <scope>NUCLEOTIDE SEQUENCE</scope>
    <source>
        <strain evidence="3">CGMCC 1.15343</strain>
    </source>
</reference>
<dbReference type="GO" id="GO:0016989">
    <property type="term" value="F:sigma factor antagonist activity"/>
    <property type="evidence" value="ECO:0007669"/>
    <property type="project" value="TreeGrafter"/>
</dbReference>
<sequence>MEEHKAYIESGILELYVLGQLSAPEMLEVERMAASAPEIKRELEAIEIALEAYAIENAVEPREDLFNTLEAKLNPVQQTSFSIQPPPPVKVEQRSNKSLMYALAACVGLLVVSGIALINAHVELGKAQQQIIALRTETDRYAKGMNVLKQTNIELQTVADMIDDPNWAIVQLAGTKTSPASKMMVYWNRKSQDVVLDKSRMKLPENDQAHQYQLWALVGGKPVDLGVFDVKTDSAQILLRMKEIPKAEAFAVTLEKRGGSVNPTMDQMVVFAGVSI</sequence>
<dbReference type="GO" id="GO:0005886">
    <property type="term" value="C:plasma membrane"/>
    <property type="evidence" value="ECO:0007669"/>
    <property type="project" value="InterPro"/>
</dbReference>
<proteinExistence type="predicted"/>
<reference evidence="3" key="2">
    <citation type="submission" date="2020-09" db="EMBL/GenBank/DDBJ databases">
        <authorList>
            <person name="Sun Q."/>
            <person name="Zhou Y."/>
        </authorList>
    </citation>
    <scope>NUCLEOTIDE SEQUENCE</scope>
    <source>
        <strain evidence="3">CGMCC 1.15343</strain>
    </source>
</reference>